<name>A0AAN9R0U8_PHACN</name>
<protein>
    <submittedName>
        <fullName evidence="1">Uncharacterized protein</fullName>
    </submittedName>
</protein>
<organism evidence="1 2">
    <name type="scientific">Phaseolus coccineus</name>
    <name type="common">Scarlet runner bean</name>
    <name type="synonym">Phaseolus multiflorus</name>
    <dbReference type="NCBI Taxonomy" id="3886"/>
    <lineage>
        <taxon>Eukaryota</taxon>
        <taxon>Viridiplantae</taxon>
        <taxon>Streptophyta</taxon>
        <taxon>Embryophyta</taxon>
        <taxon>Tracheophyta</taxon>
        <taxon>Spermatophyta</taxon>
        <taxon>Magnoliopsida</taxon>
        <taxon>eudicotyledons</taxon>
        <taxon>Gunneridae</taxon>
        <taxon>Pentapetalae</taxon>
        <taxon>rosids</taxon>
        <taxon>fabids</taxon>
        <taxon>Fabales</taxon>
        <taxon>Fabaceae</taxon>
        <taxon>Papilionoideae</taxon>
        <taxon>50 kb inversion clade</taxon>
        <taxon>NPAAA clade</taxon>
        <taxon>indigoferoid/millettioid clade</taxon>
        <taxon>Phaseoleae</taxon>
        <taxon>Phaseolus</taxon>
    </lineage>
</organism>
<sequence>MSPRHIPMIEAWSLGNVLAGSLGPSLTRVGKDPRRLIALHAPMIDRCFITSRALLPEVLGFTTNNREIGESEKKRRREEEID</sequence>
<dbReference type="AlphaFoldDB" id="A0AAN9R0U8"/>
<gene>
    <name evidence="1" type="ORF">VNO80_17232</name>
</gene>
<keyword evidence="2" id="KW-1185">Reference proteome</keyword>
<comment type="caution">
    <text evidence="1">The sequence shown here is derived from an EMBL/GenBank/DDBJ whole genome shotgun (WGS) entry which is preliminary data.</text>
</comment>
<accession>A0AAN9R0U8</accession>
<reference evidence="1 2" key="1">
    <citation type="submission" date="2024-01" db="EMBL/GenBank/DDBJ databases">
        <title>The genomes of 5 underutilized Papilionoideae crops provide insights into root nodulation and disease resistanc.</title>
        <authorList>
            <person name="Jiang F."/>
        </authorList>
    </citation>
    <scope>NUCLEOTIDE SEQUENCE [LARGE SCALE GENOMIC DNA]</scope>
    <source>
        <strain evidence="1">JINMINGXINNONG_FW02</strain>
        <tissue evidence="1">Leaves</tissue>
    </source>
</reference>
<evidence type="ECO:0000313" key="2">
    <source>
        <dbReference type="Proteomes" id="UP001374584"/>
    </source>
</evidence>
<proteinExistence type="predicted"/>
<dbReference type="EMBL" id="JAYMYR010000006">
    <property type="protein sequence ID" value="KAK7357935.1"/>
    <property type="molecule type" value="Genomic_DNA"/>
</dbReference>
<dbReference type="Proteomes" id="UP001374584">
    <property type="component" value="Unassembled WGS sequence"/>
</dbReference>
<evidence type="ECO:0000313" key="1">
    <source>
        <dbReference type="EMBL" id="KAK7357935.1"/>
    </source>
</evidence>